<accession>A0ABT3AP09</accession>
<reference evidence="1 2" key="1">
    <citation type="submission" date="2022-10" db="EMBL/GenBank/DDBJ databases">
        <title>Ruegeria sp. nov., isolated from ocean surface sediments.</title>
        <authorList>
            <person name="He W."/>
            <person name="Xue H.-P."/>
            <person name="Zhang D.-F."/>
        </authorList>
    </citation>
    <scope>NUCLEOTIDE SEQUENCE [LARGE SCALE GENOMIC DNA]</scope>
    <source>
        <strain evidence="1 2">XHP0148</strain>
    </source>
</reference>
<dbReference type="InterPro" id="IPR009050">
    <property type="entry name" value="Globin-like_sf"/>
</dbReference>
<dbReference type="RefSeq" id="WP_263830073.1">
    <property type="nucleotide sequence ID" value="NZ_JAOWLB010000017.1"/>
</dbReference>
<name>A0ABT3AP09_9RHOB</name>
<protein>
    <submittedName>
        <fullName evidence="1">Group III truncated hemoglobin</fullName>
    </submittedName>
</protein>
<keyword evidence="2" id="KW-1185">Reference proteome</keyword>
<dbReference type="CDD" id="cd08916">
    <property type="entry name" value="TrHb3_P"/>
    <property type="match status" value="1"/>
</dbReference>
<organism evidence="1 2">
    <name type="scientific">Ruegeria aquimaris</name>
    <dbReference type="NCBI Taxonomy" id="2984333"/>
    <lineage>
        <taxon>Bacteria</taxon>
        <taxon>Pseudomonadati</taxon>
        <taxon>Pseudomonadota</taxon>
        <taxon>Alphaproteobacteria</taxon>
        <taxon>Rhodobacterales</taxon>
        <taxon>Roseobacteraceae</taxon>
        <taxon>Ruegeria</taxon>
    </lineage>
</organism>
<dbReference type="Gene3D" id="1.10.490.10">
    <property type="entry name" value="Globins"/>
    <property type="match status" value="1"/>
</dbReference>
<dbReference type="SUPFAM" id="SSF46458">
    <property type="entry name" value="Globin-like"/>
    <property type="match status" value="1"/>
</dbReference>
<proteinExistence type="predicted"/>
<dbReference type="Proteomes" id="UP001320899">
    <property type="component" value="Unassembled WGS sequence"/>
</dbReference>
<sequence length="155" mass="17909">MSGVFTVEQEYSPRTRAQLRQAAEVLGIDEEYLRRMTKFFVARIRADKRLGRIGATGTADDEDRQVERMVAFWSSIALHRDVYSGDLVTAHRNLSGLQRQDFDQWLELFQATLEETAPTVDAANYLLSRTEIIARELERMLFECPREPKTHTDAK</sequence>
<dbReference type="EMBL" id="JAOWLB010000017">
    <property type="protein sequence ID" value="MCV2890415.1"/>
    <property type="molecule type" value="Genomic_DNA"/>
</dbReference>
<gene>
    <name evidence="1" type="ORF">OE747_18925</name>
</gene>
<evidence type="ECO:0000313" key="2">
    <source>
        <dbReference type="Proteomes" id="UP001320899"/>
    </source>
</evidence>
<comment type="caution">
    <text evidence="1">The sequence shown here is derived from an EMBL/GenBank/DDBJ whole genome shotgun (WGS) entry which is preliminary data.</text>
</comment>
<evidence type="ECO:0000313" key="1">
    <source>
        <dbReference type="EMBL" id="MCV2890415.1"/>
    </source>
</evidence>
<dbReference type="InterPro" id="IPR012292">
    <property type="entry name" value="Globin/Proto"/>
</dbReference>